<dbReference type="GO" id="GO:0016787">
    <property type="term" value="F:hydrolase activity"/>
    <property type="evidence" value="ECO:0007669"/>
    <property type="project" value="UniProtKB-KW"/>
</dbReference>
<accession>A0A6N2VSY7</accession>
<organism evidence="3">
    <name type="scientific">Blautia glucerasea</name>
    <dbReference type="NCBI Taxonomy" id="536633"/>
    <lineage>
        <taxon>Bacteria</taxon>
        <taxon>Bacillati</taxon>
        <taxon>Bacillota</taxon>
        <taxon>Clostridia</taxon>
        <taxon>Lachnospirales</taxon>
        <taxon>Lachnospiraceae</taxon>
        <taxon>Blautia</taxon>
    </lineage>
</organism>
<dbReference type="PANTHER" id="PTHR30337">
    <property type="entry name" value="COMPONENT OF ATP-DEPENDENT DSDNA EXONUCLEASE"/>
    <property type="match status" value="1"/>
</dbReference>
<evidence type="ECO:0000313" key="3">
    <source>
        <dbReference type="EMBL" id="VYT33168.1"/>
    </source>
</evidence>
<dbReference type="InterPro" id="IPR050535">
    <property type="entry name" value="DNA_Repair-Maintenance_Comp"/>
</dbReference>
<dbReference type="InterPro" id="IPR041796">
    <property type="entry name" value="Mre11_N"/>
</dbReference>
<dbReference type="AlphaFoldDB" id="A0A6N2VSY7"/>
<dbReference type="PANTHER" id="PTHR30337:SF8">
    <property type="entry name" value="BLL4141 PROTEIN"/>
    <property type="match status" value="1"/>
</dbReference>
<name>A0A6N2VSY7_9FIRM</name>
<protein>
    <submittedName>
        <fullName evidence="3">Putative metallophosphoesterase YhaO</fullName>
    </submittedName>
</protein>
<reference evidence="3" key="1">
    <citation type="submission" date="2019-11" db="EMBL/GenBank/DDBJ databases">
        <authorList>
            <person name="Feng L."/>
        </authorList>
    </citation>
    <scope>NUCLEOTIDE SEQUENCE</scope>
    <source>
        <strain evidence="3">BgluceraseaLFYP119</strain>
    </source>
</reference>
<gene>
    <name evidence="3" type="primary">yhaO</name>
    <name evidence="3" type="ORF">BGLFYP119_00251</name>
</gene>
<proteinExistence type="predicted"/>
<sequence>MIRFIHLADVHLGAVPDRGCPWSHEREEEIWETFRRVIASVRRDPVDLLFIAGDLFHRQPLLKELKEVNYLFSTIPETRVFLMAGNHDHIKRDSFYKGFDWEPNVTFFDREEKVCVRIPELHTFVYGMSYERQEIRESLYNDWKPEEEKGFHVLLAHGGDEKHIPMDMKRIAEAGFDYLALGHIHKPQAVIRGKALYPGALEPIDRNDTGKHGYIQGCFDQGRIRLKFIPFARREYQNLLLTMEAETTQYKLEEMLKNQVMERGYQNIYRLILQGWRSPELILLTERLKKLGNIVEVLDESRPFYDLAELHKKYAGTLIGDFVEYFMDRELTVVEEKALYHGLQALLETSVLNRN</sequence>
<dbReference type="RefSeq" id="WP_156355489.1">
    <property type="nucleotide sequence ID" value="NZ_CACRST010000029.1"/>
</dbReference>
<dbReference type="CDD" id="cd00840">
    <property type="entry name" value="MPP_Mre11_N"/>
    <property type="match status" value="1"/>
</dbReference>
<dbReference type="InterPro" id="IPR004843">
    <property type="entry name" value="Calcineurin-like_PHP"/>
</dbReference>
<feature type="domain" description="Calcineurin-like phosphoesterase" evidence="2">
    <location>
        <begin position="2"/>
        <end position="187"/>
    </location>
</feature>
<dbReference type="EMBL" id="CACRST010000029">
    <property type="protein sequence ID" value="VYT33168.1"/>
    <property type="molecule type" value="Genomic_DNA"/>
</dbReference>
<evidence type="ECO:0000259" key="2">
    <source>
        <dbReference type="Pfam" id="PF00149"/>
    </source>
</evidence>
<dbReference type="Gene3D" id="3.60.21.10">
    <property type="match status" value="1"/>
</dbReference>
<dbReference type="Pfam" id="PF00149">
    <property type="entry name" value="Metallophos"/>
    <property type="match status" value="1"/>
</dbReference>
<dbReference type="SUPFAM" id="SSF56300">
    <property type="entry name" value="Metallo-dependent phosphatases"/>
    <property type="match status" value="1"/>
</dbReference>
<keyword evidence="1" id="KW-0378">Hydrolase</keyword>
<evidence type="ECO:0000256" key="1">
    <source>
        <dbReference type="ARBA" id="ARBA00022801"/>
    </source>
</evidence>
<dbReference type="InterPro" id="IPR029052">
    <property type="entry name" value="Metallo-depent_PP-like"/>
</dbReference>